<name>A0A1J5PP25_9ZZZZ</name>
<proteinExistence type="predicted"/>
<organism evidence="2">
    <name type="scientific">mine drainage metagenome</name>
    <dbReference type="NCBI Taxonomy" id="410659"/>
    <lineage>
        <taxon>unclassified sequences</taxon>
        <taxon>metagenomes</taxon>
        <taxon>ecological metagenomes</taxon>
    </lineage>
</organism>
<accession>A0A1J5PP25</accession>
<dbReference type="AlphaFoldDB" id="A0A1J5PP25"/>
<sequence>MRSKLAFTANSRSPFVAISMICPTPPRVRPAPPESGFSSLRHNTIGATFSVASTGMVRTPDGKAVAFNPSRVGRAPVPPELKVMISKSATTGLLPRAWPEIEPPPRNGGFHSDDAPSAVTRSGTA</sequence>
<comment type="caution">
    <text evidence="2">The sequence shown here is derived from an EMBL/GenBank/DDBJ whole genome shotgun (WGS) entry which is preliminary data.</text>
</comment>
<evidence type="ECO:0000256" key="1">
    <source>
        <dbReference type="SAM" id="MobiDB-lite"/>
    </source>
</evidence>
<dbReference type="EMBL" id="MLJW01004791">
    <property type="protein sequence ID" value="OIQ69324.1"/>
    <property type="molecule type" value="Genomic_DNA"/>
</dbReference>
<protein>
    <submittedName>
        <fullName evidence="2">Uncharacterized protein</fullName>
    </submittedName>
</protein>
<evidence type="ECO:0000313" key="2">
    <source>
        <dbReference type="EMBL" id="OIQ69324.1"/>
    </source>
</evidence>
<gene>
    <name evidence="2" type="ORF">GALL_490750</name>
</gene>
<reference evidence="2" key="1">
    <citation type="submission" date="2016-10" db="EMBL/GenBank/DDBJ databases">
        <title>Sequence of Gallionella enrichment culture.</title>
        <authorList>
            <person name="Poehlein A."/>
            <person name="Muehling M."/>
            <person name="Daniel R."/>
        </authorList>
    </citation>
    <scope>NUCLEOTIDE SEQUENCE</scope>
</reference>
<feature type="region of interest" description="Disordered" evidence="1">
    <location>
        <begin position="94"/>
        <end position="125"/>
    </location>
</feature>